<evidence type="ECO:0000259" key="1">
    <source>
        <dbReference type="Pfam" id="PF18894"/>
    </source>
</evidence>
<dbReference type="InterPro" id="IPR043998">
    <property type="entry name" value="Put_Metallopep"/>
</dbReference>
<proteinExistence type="predicted"/>
<evidence type="ECO:0000313" key="3">
    <source>
        <dbReference type="Proteomes" id="UP001233264"/>
    </source>
</evidence>
<dbReference type="EMBL" id="CP120364">
    <property type="protein sequence ID" value="WHS91323.1"/>
    <property type="molecule type" value="Genomic_DNA"/>
</dbReference>
<geneLocation type="plasmid" evidence="2 3">
    <name>pSkuCCBAU71714b</name>
</geneLocation>
<organism evidence="2 3">
    <name type="scientific">Sinorhizobium kummerowiae</name>
    <dbReference type="NCBI Taxonomy" id="158892"/>
    <lineage>
        <taxon>Bacteria</taxon>
        <taxon>Pseudomonadati</taxon>
        <taxon>Pseudomonadota</taxon>
        <taxon>Alphaproteobacteria</taxon>
        <taxon>Hyphomicrobiales</taxon>
        <taxon>Rhizobiaceae</taxon>
        <taxon>Sinorhizobium/Ensifer group</taxon>
        <taxon>Sinorhizobium</taxon>
    </lineage>
</organism>
<dbReference type="GO" id="GO:0016787">
    <property type="term" value="F:hydrolase activity"/>
    <property type="evidence" value="ECO:0007669"/>
    <property type="project" value="UniProtKB-KW"/>
</dbReference>
<sequence>MAGIAFGWTGLTTGLALQVRKANVLAGVGSSPRRGRLPWRRDAGEEGEALPVADRETTCGFLRIRPHIRRRQSMARARFLTRVQPRQEGVEVANPREAVIRPAIGNRCGDGMPQVKLISSRSPSSLLRIIIRVTGSPQGVTGTWANARERWIEQWFGFAPDFIITLDAIYSHPCGNAEFMALVVYGLYHAAQETAFGAPKFTSRPIVTGAAEYVSVVRRYGADAGGIQPAA</sequence>
<dbReference type="Pfam" id="PF18894">
    <property type="entry name" value="PhageMetallopep"/>
    <property type="match status" value="1"/>
</dbReference>
<keyword evidence="2" id="KW-0378">Hydrolase</keyword>
<keyword evidence="2" id="KW-0614">Plasmid</keyword>
<name>A0ABY8T0A4_9HYPH</name>
<dbReference type="Proteomes" id="UP001233264">
    <property type="component" value="Plasmid pSkuCCBAU71714b"/>
</dbReference>
<protein>
    <submittedName>
        <fullName evidence="2">Metallopeptidase</fullName>
        <ecNumber evidence="2">3.4.24.-</ecNumber>
    </submittedName>
</protein>
<reference evidence="2 3" key="1">
    <citation type="submission" date="2023-03" db="EMBL/GenBank/DDBJ databases">
        <authorList>
            <person name="Menendez E."/>
            <person name="Kaur S."/>
            <person name="Flores-Felix J.D."/>
            <person name="diCenzo G.C."/>
            <person name="Peix A."/>
            <person name="Velazquez E."/>
        </authorList>
    </citation>
    <scope>NUCLEOTIDE SEQUENCE [LARGE SCALE GENOMIC DNA]</scope>
    <source>
        <strain evidence="2 3">CCBAU 71714</strain>
        <plasmid evidence="2 3">pSkuCCBAU71714b</plasmid>
    </source>
</reference>
<gene>
    <name evidence="2" type="ORF">PZL22_001295</name>
</gene>
<dbReference type="RefSeq" id="WP_284718296.1">
    <property type="nucleotide sequence ID" value="NZ_CP120364.1"/>
</dbReference>
<keyword evidence="3" id="KW-1185">Reference proteome</keyword>
<feature type="domain" description="Putative phage metallopeptidase" evidence="1">
    <location>
        <begin position="142"/>
        <end position="222"/>
    </location>
</feature>
<evidence type="ECO:0000313" key="2">
    <source>
        <dbReference type="EMBL" id="WHS91323.1"/>
    </source>
</evidence>
<dbReference type="EC" id="3.4.24.-" evidence="2"/>
<accession>A0ABY8T0A4</accession>